<dbReference type="Proteomes" id="UP000197446">
    <property type="component" value="Unassembled WGS sequence"/>
</dbReference>
<comment type="caution">
    <text evidence="1">The sequence shown here is derived from an EMBL/GenBank/DDBJ whole genome shotgun (WGS) entry which is preliminary data.</text>
</comment>
<name>A0A254N1Y4_9BURK</name>
<keyword evidence="2" id="KW-1185">Reference proteome</keyword>
<dbReference type="AlphaFoldDB" id="A0A254N1Y4"/>
<organism evidence="1 2">
    <name type="scientific">Roseateles puraquae</name>
    <dbReference type="NCBI Taxonomy" id="431059"/>
    <lineage>
        <taxon>Bacteria</taxon>
        <taxon>Pseudomonadati</taxon>
        <taxon>Pseudomonadota</taxon>
        <taxon>Betaproteobacteria</taxon>
        <taxon>Burkholderiales</taxon>
        <taxon>Sphaerotilaceae</taxon>
        <taxon>Roseateles</taxon>
    </lineage>
</organism>
<gene>
    <name evidence="1" type="ORF">CDO81_27045</name>
</gene>
<proteinExistence type="predicted"/>
<protein>
    <submittedName>
        <fullName evidence="1">Uncharacterized protein</fullName>
    </submittedName>
</protein>
<evidence type="ECO:0000313" key="2">
    <source>
        <dbReference type="Proteomes" id="UP000197446"/>
    </source>
</evidence>
<dbReference type="EMBL" id="NISI01000027">
    <property type="protein sequence ID" value="OWQ96765.1"/>
    <property type="molecule type" value="Genomic_DNA"/>
</dbReference>
<sequence length="207" mass="21743">MAEQRLAIDAAAKARTGLTEPLQVWLSPLLSGGADGARKHQFGAALTHKDLADLVAALRRVRHIRLASIQPVWSLALEVSVLASRVESNPLDLLLVQDTDAITLLAGAPRSEAESDGQASGFAAALTVDGGLDAAGQRNAVMRLVSGLEVEPMNTVLMRFGARDMERPTHGQVSAGSAELDSAGLVPLQALLSVQSLDLERITEVVA</sequence>
<evidence type="ECO:0000313" key="1">
    <source>
        <dbReference type="EMBL" id="OWQ96765.1"/>
    </source>
</evidence>
<reference evidence="1 2" key="1">
    <citation type="journal article" date="2007" name="Int. J. Syst. Evol. Microbiol.">
        <title>Description of Pelomonas aquatica sp. nov. and Pelomonas puraquae sp. nov., isolated from industrial and haemodialysis water.</title>
        <authorList>
            <person name="Gomila M."/>
            <person name="Bowien B."/>
            <person name="Falsen E."/>
            <person name="Moore E.R."/>
            <person name="Lalucat J."/>
        </authorList>
    </citation>
    <scope>NUCLEOTIDE SEQUENCE [LARGE SCALE GENOMIC DNA]</scope>
    <source>
        <strain evidence="1 2">CCUG 52769</strain>
    </source>
</reference>
<accession>A0A254N1Y4</accession>